<accession>A0A265UTI0</accession>
<dbReference type="InterPro" id="IPR007016">
    <property type="entry name" value="O-antigen_ligase-rel_domated"/>
</dbReference>
<dbReference type="PANTHER" id="PTHR37422">
    <property type="entry name" value="TEICHURONIC ACID BIOSYNTHESIS PROTEIN TUAE"/>
    <property type="match status" value="1"/>
</dbReference>
<dbReference type="PROSITE" id="PS51257">
    <property type="entry name" value="PROKAR_LIPOPROTEIN"/>
    <property type="match status" value="1"/>
</dbReference>
<dbReference type="EMBL" id="NGJN01000004">
    <property type="protein sequence ID" value="OZV68532.1"/>
    <property type="molecule type" value="Genomic_DNA"/>
</dbReference>
<keyword evidence="4 5" id="KW-0472">Membrane</keyword>
<comment type="caution">
    <text evidence="7">The sequence shown here is derived from an EMBL/GenBank/DDBJ whole genome shotgun (WGS) entry which is preliminary data.</text>
</comment>
<dbReference type="Proteomes" id="UP000216840">
    <property type="component" value="Unassembled WGS sequence"/>
</dbReference>
<evidence type="ECO:0000256" key="5">
    <source>
        <dbReference type="SAM" id="Phobius"/>
    </source>
</evidence>
<feature type="transmembrane region" description="Helical" evidence="5">
    <location>
        <begin position="191"/>
        <end position="220"/>
    </location>
</feature>
<reference evidence="7 8" key="1">
    <citation type="submission" date="2017-05" db="EMBL/GenBank/DDBJ databases">
        <title>The draft genome sequence of Idiomarina salinarum WNB302.</title>
        <authorList>
            <person name="Sun Y."/>
            <person name="Chen B."/>
            <person name="Du Z."/>
        </authorList>
    </citation>
    <scope>NUCLEOTIDE SEQUENCE [LARGE SCALE GENOMIC DNA]</scope>
    <source>
        <strain evidence="7 8">WNB302</strain>
    </source>
</reference>
<feature type="transmembrane region" description="Helical" evidence="5">
    <location>
        <begin position="64"/>
        <end position="83"/>
    </location>
</feature>
<dbReference type="RefSeq" id="WP_094968297.1">
    <property type="nucleotide sequence ID" value="NZ_NGJN01000004.1"/>
</dbReference>
<keyword evidence="3 5" id="KW-1133">Transmembrane helix</keyword>
<evidence type="ECO:0000256" key="3">
    <source>
        <dbReference type="ARBA" id="ARBA00022989"/>
    </source>
</evidence>
<evidence type="ECO:0000256" key="4">
    <source>
        <dbReference type="ARBA" id="ARBA00023136"/>
    </source>
</evidence>
<protein>
    <recommendedName>
        <fullName evidence="6">O-antigen ligase-related domain-containing protein</fullName>
    </recommendedName>
</protein>
<feature type="transmembrane region" description="Helical" evidence="5">
    <location>
        <begin position="89"/>
        <end position="107"/>
    </location>
</feature>
<name>A0A265UTI0_9FLAO</name>
<sequence>MNKLIVSICFYVPLVISCLNLQAMVSKFIAPSLAQLIAYLNLTLIVTGLILFRNNVKTISKTARLWFVFYILYYSFGLLASGVSGFQTSIIATLVPVIFFTGFFFLLSNRKEFLTYFKVITICFVISSFITILFVKFNINMKTAEVHNWALDRAGGVTGDANAAAHTSIFAFIFFNQFFQPTQLLNKVLKFIVLSLIFYSLILTFSTTGLFTFTIVFFLINYKFFSGIRIILFASAIPLFYIGIFTIQSQAQNLSLSEAQINKVNNLVNVLTLNFDEVDNSGRGELLENITYYLYKNPIMGNGVDFSVFMRAHNTYVGIWVDAGIFTFLFFLFILFFYFLKTWTLNPQLRFFAMSILLVLYIFMISLQSVINQPYLIVLFAFLGYLIDFKKLNKEASDTVK</sequence>
<dbReference type="AlphaFoldDB" id="A0A265UTI0"/>
<evidence type="ECO:0000259" key="6">
    <source>
        <dbReference type="Pfam" id="PF04932"/>
    </source>
</evidence>
<proteinExistence type="predicted"/>
<keyword evidence="2 5" id="KW-0812">Transmembrane</keyword>
<dbReference type="GO" id="GO:0016020">
    <property type="term" value="C:membrane"/>
    <property type="evidence" value="ECO:0007669"/>
    <property type="project" value="UniProtKB-SubCell"/>
</dbReference>
<evidence type="ECO:0000313" key="8">
    <source>
        <dbReference type="Proteomes" id="UP000216840"/>
    </source>
</evidence>
<evidence type="ECO:0000256" key="1">
    <source>
        <dbReference type="ARBA" id="ARBA00004141"/>
    </source>
</evidence>
<evidence type="ECO:0000256" key="2">
    <source>
        <dbReference type="ARBA" id="ARBA00022692"/>
    </source>
</evidence>
<dbReference type="Pfam" id="PF04932">
    <property type="entry name" value="Wzy_C"/>
    <property type="match status" value="1"/>
</dbReference>
<dbReference type="PANTHER" id="PTHR37422:SF13">
    <property type="entry name" value="LIPOPOLYSACCHARIDE BIOSYNTHESIS PROTEIN PA4999-RELATED"/>
    <property type="match status" value="1"/>
</dbReference>
<feature type="transmembrane region" description="Helical" evidence="5">
    <location>
        <begin position="226"/>
        <end position="247"/>
    </location>
</feature>
<evidence type="ECO:0000313" key="7">
    <source>
        <dbReference type="EMBL" id="OZV68532.1"/>
    </source>
</evidence>
<keyword evidence="8" id="KW-1185">Reference proteome</keyword>
<comment type="subcellular location">
    <subcellularLocation>
        <location evidence="1">Membrane</location>
        <topology evidence="1">Multi-pass membrane protein</topology>
    </subcellularLocation>
</comment>
<feature type="domain" description="O-antigen ligase-related" evidence="6">
    <location>
        <begin position="193"/>
        <end position="332"/>
    </location>
</feature>
<dbReference type="OrthoDB" id="1440140at2"/>
<feature type="transmembrane region" description="Helical" evidence="5">
    <location>
        <begin position="319"/>
        <end position="340"/>
    </location>
</feature>
<gene>
    <name evidence="7" type="ORF">CA834_08645</name>
</gene>
<organism evidence="7 8">
    <name type="scientific">Winogradskyella aurantia</name>
    <dbReference type="NCBI Taxonomy" id="1915063"/>
    <lineage>
        <taxon>Bacteria</taxon>
        <taxon>Pseudomonadati</taxon>
        <taxon>Bacteroidota</taxon>
        <taxon>Flavobacteriia</taxon>
        <taxon>Flavobacteriales</taxon>
        <taxon>Flavobacteriaceae</taxon>
        <taxon>Winogradskyella</taxon>
    </lineage>
</organism>
<feature type="transmembrane region" description="Helical" evidence="5">
    <location>
        <begin position="119"/>
        <end position="141"/>
    </location>
</feature>
<feature type="transmembrane region" description="Helical" evidence="5">
    <location>
        <begin position="352"/>
        <end position="385"/>
    </location>
</feature>
<feature type="transmembrane region" description="Helical" evidence="5">
    <location>
        <begin position="33"/>
        <end position="52"/>
    </location>
</feature>
<dbReference type="InterPro" id="IPR051533">
    <property type="entry name" value="WaaL-like"/>
</dbReference>